<dbReference type="AlphaFoldDB" id="X0S412"/>
<sequence length="186" mass="21288">FTYPIKKVIKMGLYKAGGRYDKPGVKAVIGDLNRRERFYGRMHSRAVQTFLVPLKYRMKPTSKERDLENKLVKVQILGANPGRSNREKAIELRESFTAEKSRGVKKLIIDLPVGKDEHLIYLGKCPGIDYAGPKAGTSKTQRWTHDFDKKNMPNLYTNDKKNILIIHGGKWKIKTVDDTGITWLVD</sequence>
<organism evidence="1">
    <name type="scientific">marine sediment metagenome</name>
    <dbReference type="NCBI Taxonomy" id="412755"/>
    <lineage>
        <taxon>unclassified sequences</taxon>
        <taxon>metagenomes</taxon>
        <taxon>ecological metagenomes</taxon>
    </lineage>
</organism>
<comment type="caution">
    <text evidence="1">The sequence shown here is derived from an EMBL/GenBank/DDBJ whole genome shotgun (WGS) entry which is preliminary data.</text>
</comment>
<name>X0S412_9ZZZZ</name>
<protein>
    <submittedName>
        <fullName evidence="1">Uncharacterized protein</fullName>
    </submittedName>
</protein>
<gene>
    <name evidence="1" type="ORF">S01H1_12710</name>
</gene>
<evidence type="ECO:0000313" key="1">
    <source>
        <dbReference type="EMBL" id="GAF69951.1"/>
    </source>
</evidence>
<proteinExistence type="predicted"/>
<feature type="non-terminal residue" evidence="1">
    <location>
        <position position="1"/>
    </location>
</feature>
<accession>X0S412</accession>
<dbReference type="EMBL" id="BARS01006537">
    <property type="protein sequence ID" value="GAF69951.1"/>
    <property type="molecule type" value="Genomic_DNA"/>
</dbReference>
<reference evidence="1" key="1">
    <citation type="journal article" date="2014" name="Front. Microbiol.">
        <title>High frequency of phylogenetically diverse reductive dehalogenase-homologous genes in deep subseafloor sedimentary metagenomes.</title>
        <authorList>
            <person name="Kawai M."/>
            <person name="Futagami T."/>
            <person name="Toyoda A."/>
            <person name="Takaki Y."/>
            <person name="Nishi S."/>
            <person name="Hori S."/>
            <person name="Arai W."/>
            <person name="Tsubouchi T."/>
            <person name="Morono Y."/>
            <person name="Uchiyama I."/>
            <person name="Ito T."/>
            <person name="Fujiyama A."/>
            <person name="Inagaki F."/>
            <person name="Takami H."/>
        </authorList>
    </citation>
    <scope>NUCLEOTIDE SEQUENCE</scope>
    <source>
        <strain evidence="1">Expedition CK06-06</strain>
    </source>
</reference>